<dbReference type="VEuPathDB" id="FungiDB:GGTG_11885"/>
<keyword evidence="4" id="KW-1185">Reference proteome</keyword>
<protein>
    <submittedName>
        <fullName evidence="2 3">Uncharacterized protein</fullName>
    </submittedName>
</protein>
<reference evidence="3" key="4">
    <citation type="journal article" date="2015" name="G3 (Bethesda)">
        <title>Genome sequences of three phytopathogenic species of the Magnaporthaceae family of fungi.</title>
        <authorList>
            <person name="Okagaki L.H."/>
            <person name="Nunes C.C."/>
            <person name="Sailsbery J."/>
            <person name="Clay B."/>
            <person name="Brown D."/>
            <person name="John T."/>
            <person name="Oh Y."/>
            <person name="Young N."/>
            <person name="Fitzgerald M."/>
            <person name="Haas B.J."/>
            <person name="Zeng Q."/>
            <person name="Young S."/>
            <person name="Adiconis X."/>
            <person name="Fan L."/>
            <person name="Levin J.Z."/>
            <person name="Mitchell T.K."/>
            <person name="Okubara P.A."/>
            <person name="Farman M.L."/>
            <person name="Kohn L.M."/>
            <person name="Birren B."/>
            <person name="Ma L.-J."/>
            <person name="Dean R.A."/>
        </authorList>
    </citation>
    <scope>NUCLEOTIDE SEQUENCE</scope>
    <source>
        <strain evidence="3">R3-111a-1</strain>
    </source>
</reference>
<evidence type="ECO:0000313" key="4">
    <source>
        <dbReference type="Proteomes" id="UP000006039"/>
    </source>
</evidence>
<evidence type="ECO:0000256" key="1">
    <source>
        <dbReference type="SAM" id="MobiDB-lite"/>
    </source>
</evidence>
<dbReference type="AlphaFoldDB" id="J3PEF4"/>
<proteinExistence type="predicted"/>
<dbReference type="EnsemblFungi" id="EJT70862">
    <property type="protein sequence ID" value="EJT70862"/>
    <property type="gene ID" value="GGTG_11885"/>
</dbReference>
<evidence type="ECO:0000313" key="2">
    <source>
        <dbReference type="EMBL" id="EJT70862.1"/>
    </source>
</evidence>
<reference evidence="4" key="1">
    <citation type="submission" date="2010-07" db="EMBL/GenBank/DDBJ databases">
        <title>The genome sequence of Gaeumannomyces graminis var. tritici strain R3-111a-1.</title>
        <authorList>
            <consortium name="The Broad Institute Genome Sequencing Platform"/>
            <person name="Ma L.-J."/>
            <person name="Dead R."/>
            <person name="Young S."/>
            <person name="Zeng Q."/>
            <person name="Koehrsen M."/>
            <person name="Alvarado L."/>
            <person name="Berlin A."/>
            <person name="Chapman S.B."/>
            <person name="Chen Z."/>
            <person name="Freedman E."/>
            <person name="Gellesch M."/>
            <person name="Goldberg J."/>
            <person name="Griggs A."/>
            <person name="Gujja S."/>
            <person name="Heilman E.R."/>
            <person name="Heiman D."/>
            <person name="Hepburn T."/>
            <person name="Howarth C."/>
            <person name="Jen D."/>
            <person name="Larson L."/>
            <person name="Mehta T."/>
            <person name="Neiman D."/>
            <person name="Pearson M."/>
            <person name="Roberts A."/>
            <person name="Saif S."/>
            <person name="Shea T."/>
            <person name="Shenoy N."/>
            <person name="Sisk P."/>
            <person name="Stolte C."/>
            <person name="Sykes S."/>
            <person name="Walk T."/>
            <person name="White J."/>
            <person name="Yandava C."/>
            <person name="Haas B."/>
            <person name="Nusbaum C."/>
            <person name="Birren B."/>
        </authorList>
    </citation>
    <scope>NUCLEOTIDE SEQUENCE [LARGE SCALE GENOMIC DNA]</scope>
    <source>
        <strain evidence="4">R3-111a-1</strain>
    </source>
</reference>
<reference evidence="3" key="5">
    <citation type="submission" date="2018-04" db="UniProtKB">
        <authorList>
            <consortium name="EnsemblFungi"/>
        </authorList>
    </citation>
    <scope>IDENTIFICATION</scope>
    <source>
        <strain evidence="3">R3-111a-1</strain>
    </source>
</reference>
<accession>J3PEF4</accession>
<dbReference type="EMBL" id="GL385401">
    <property type="protein sequence ID" value="EJT70862.1"/>
    <property type="molecule type" value="Genomic_DNA"/>
</dbReference>
<sequence>MAESGAMVPAGDFKNSRPGGGQDYKEVASGEIEKGQYVQNMLSVYTTSHYLAVDIEKEIPLFIDKARVRIRSLIEIIAKLKKELYDTKVEVIKVNQRLHTFLRLPEFQENFEGWDEGLEEKLMAAETPDDIAKVMEG</sequence>
<gene>
    <name evidence="3" type="primary">20352343</name>
    <name evidence="2" type="ORF">GGTG_11885</name>
</gene>
<name>J3PEF4_GAET3</name>
<reference evidence="2" key="3">
    <citation type="submission" date="2010-09" db="EMBL/GenBank/DDBJ databases">
        <title>Annotation of Gaeumannomyces graminis var. tritici R3-111a-1.</title>
        <authorList>
            <consortium name="The Broad Institute Genome Sequencing Platform"/>
            <person name="Ma L.-J."/>
            <person name="Dead R."/>
            <person name="Young S.K."/>
            <person name="Zeng Q."/>
            <person name="Gargeya S."/>
            <person name="Fitzgerald M."/>
            <person name="Haas B."/>
            <person name="Abouelleil A."/>
            <person name="Alvarado L."/>
            <person name="Arachchi H.M."/>
            <person name="Berlin A."/>
            <person name="Brown A."/>
            <person name="Chapman S.B."/>
            <person name="Chen Z."/>
            <person name="Dunbar C."/>
            <person name="Freedman E."/>
            <person name="Gearin G."/>
            <person name="Gellesch M."/>
            <person name="Goldberg J."/>
            <person name="Griggs A."/>
            <person name="Gujja S."/>
            <person name="Heiman D."/>
            <person name="Howarth C."/>
            <person name="Larson L."/>
            <person name="Lui A."/>
            <person name="MacDonald P.J.P."/>
            <person name="Mehta T."/>
            <person name="Montmayeur A."/>
            <person name="Murphy C."/>
            <person name="Neiman D."/>
            <person name="Pearson M."/>
            <person name="Priest M."/>
            <person name="Roberts A."/>
            <person name="Saif S."/>
            <person name="Shea T."/>
            <person name="Shenoy N."/>
            <person name="Sisk P."/>
            <person name="Stolte C."/>
            <person name="Sykes S."/>
            <person name="Yandava C."/>
            <person name="Wortman J."/>
            <person name="Nusbaum C."/>
            <person name="Birren B."/>
        </authorList>
    </citation>
    <scope>NUCLEOTIDE SEQUENCE</scope>
    <source>
        <strain evidence="2">R3-111a-1</strain>
    </source>
</reference>
<evidence type="ECO:0000313" key="3">
    <source>
        <dbReference type="EnsemblFungi" id="EJT70862"/>
    </source>
</evidence>
<dbReference type="GeneID" id="20352343"/>
<dbReference type="RefSeq" id="XP_009228040.1">
    <property type="nucleotide sequence ID" value="XM_009229776.1"/>
</dbReference>
<reference evidence="2" key="2">
    <citation type="submission" date="2010-07" db="EMBL/GenBank/DDBJ databases">
        <authorList>
            <consortium name="The Broad Institute Genome Sequencing Platform"/>
            <consortium name="Broad Institute Genome Sequencing Center for Infectious Disease"/>
            <person name="Ma L.-J."/>
            <person name="Dead R."/>
            <person name="Young S."/>
            <person name="Zeng Q."/>
            <person name="Koehrsen M."/>
            <person name="Alvarado L."/>
            <person name="Berlin A."/>
            <person name="Chapman S.B."/>
            <person name="Chen Z."/>
            <person name="Freedman E."/>
            <person name="Gellesch M."/>
            <person name="Goldberg J."/>
            <person name="Griggs A."/>
            <person name="Gujja S."/>
            <person name="Heilman E.R."/>
            <person name="Heiman D."/>
            <person name="Hepburn T."/>
            <person name="Howarth C."/>
            <person name="Jen D."/>
            <person name="Larson L."/>
            <person name="Mehta T."/>
            <person name="Neiman D."/>
            <person name="Pearson M."/>
            <person name="Roberts A."/>
            <person name="Saif S."/>
            <person name="Shea T."/>
            <person name="Shenoy N."/>
            <person name="Sisk P."/>
            <person name="Stolte C."/>
            <person name="Sykes S."/>
            <person name="Walk T."/>
            <person name="White J."/>
            <person name="Yandava C."/>
            <person name="Haas B."/>
            <person name="Nusbaum C."/>
            <person name="Birren B."/>
        </authorList>
    </citation>
    <scope>NUCLEOTIDE SEQUENCE</scope>
    <source>
        <strain evidence="2">R3-111a-1</strain>
    </source>
</reference>
<feature type="region of interest" description="Disordered" evidence="1">
    <location>
        <begin position="1"/>
        <end position="22"/>
    </location>
</feature>
<dbReference type="HOGENOM" id="CLU_1865240_0_0_1"/>
<organism evidence="2">
    <name type="scientific">Gaeumannomyces tritici (strain R3-111a-1)</name>
    <name type="common">Wheat and barley take-all root rot fungus</name>
    <name type="synonym">Gaeumannomyces graminis var. tritici</name>
    <dbReference type="NCBI Taxonomy" id="644352"/>
    <lineage>
        <taxon>Eukaryota</taxon>
        <taxon>Fungi</taxon>
        <taxon>Dikarya</taxon>
        <taxon>Ascomycota</taxon>
        <taxon>Pezizomycotina</taxon>
        <taxon>Sordariomycetes</taxon>
        <taxon>Sordariomycetidae</taxon>
        <taxon>Magnaporthales</taxon>
        <taxon>Magnaporthaceae</taxon>
        <taxon>Gaeumannomyces</taxon>
    </lineage>
</organism>
<dbReference type="Proteomes" id="UP000006039">
    <property type="component" value="Unassembled WGS sequence"/>
</dbReference>